<accession>M5RTD2</accession>
<reference evidence="2 3" key="1">
    <citation type="journal article" date="2013" name="Mar. Genomics">
        <title>Expression of sulfatases in Rhodopirellula baltica and the diversity of sulfatases in the genus Rhodopirellula.</title>
        <authorList>
            <person name="Wegner C.E."/>
            <person name="Richter-Heitmann T."/>
            <person name="Klindworth A."/>
            <person name="Klockow C."/>
            <person name="Richter M."/>
            <person name="Achstetter T."/>
            <person name="Glockner F.O."/>
            <person name="Harder J."/>
        </authorList>
    </citation>
    <scope>NUCLEOTIDE SEQUENCE [LARGE SCALE GENOMIC DNA]</scope>
    <source>
        <strain evidence="2 3">SM1</strain>
    </source>
</reference>
<proteinExistence type="predicted"/>
<comment type="caution">
    <text evidence="2">The sequence shown here is derived from an EMBL/GenBank/DDBJ whole genome shotgun (WGS) entry which is preliminary data.</text>
</comment>
<evidence type="ECO:0000256" key="1">
    <source>
        <dbReference type="SAM" id="MobiDB-lite"/>
    </source>
</evidence>
<protein>
    <submittedName>
        <fullName evidence="2">Uncharacterized protein</fullName>
    </submittedName>
</protein>
<dbReference type="AlphaFoldDB" id="M5RTD2"/>
<gene>
    <name evidence="2" type="ORF">RMSM_00617</name>
</gene>
<feature type="region of interest" description="Disordered" evidence="1">
    <location>
        <begin position="1"/>
        <end position="21"/>
    </location>
</feature>
<dbReference type="EMBL" id="ANOG01000098">
    <property type="protein sequence ID" value="EMI22456.1"/>
    <property type="molecule type" value="Genomic_DNA"/>
</dbReference>
<dbReference type="PATRIC" id="fig|1265738.3.peg.620"/>
<evidence type="ECO:0000313" key="3">
    <source>
        <dbReference type="Proteomes" id="UP000011991"/>
    </source>
</evidence>
<organism evidence="2 3">
    <name type="scientific">Rhodopirellula maiorica SM1</name>
    <dbReference type="NCBI Taxonomy" id="1265738"/>
    <lineage>
        <taxon>Bacteria</taxon>
        <taxon>Pseudomonadati</taxon>
        <taxon>Planctomycetota</taxon>
        <taxon>Planctomycetia</taxon>
        <taxon>Pirellulales</taxon>
        <taxon>Pirellulaceae</taxon>
        <taxon>Novipirellula</taxon>
    </lineage>
</organism>
<name>M5RTD2_9BACT</name>
<keyword evidence="3" id="KW-1185">Reference proteome</keyword>
<dbReference type="Proteomes" id="UP000011991">
    <property type="component" value="Unassembled WGS sequence"/>
</dbReference>
<sequence length="40" mass="4645">MRSETDRRVVRNPGTAQERCGAHERRQRVFVTTTSWVATV</sequence>
<evidence type="ECO:0000313" key="2">
    <source>
        <dbReference type="EMBL" id="EMI22456.1"/>
    </source>
</evidence>